<dbReference type="PANTHER" id="PTHR16165">
    <property type="entry name" value="NXPE FAMILY MEMBER"/>
    <property type="match status" value="1"/>
</dbReference>
<dbReference type="InterPro" id="IPR017868">
    <property type="entry name" value="Filamin/ABP280_repeat-like"/>
</dbReference>
<keyword evidence="2" id="KW-0472">Membrane</keyword>
<dbReference type="EMBL" id="DS469694">
    <property type="protein sequence ID" value="EDO35593.1"/>
    <property type="molecule type" value="Genomic_DNA"/>
</dbReference>
<dbReference type="SUPFAM" id="SSF81296">
    <property type="entry name" value="E set domains"/>
    <property type="match status" value="1"/>
</dbReference>
<dbReference type="Gene3D" id="3.40.50.1110">
    <property type="entry name" value="SGNH hydrolase"/>
    <property type="match status" value="1"/>
</dbReference>
<gene>
    <name evidence="3" type="ORF">NEMVEDRAFT_v1g213968</name>
</gene>
<dbReference type="Gene3D" id="2.60.40.10">
    <property type="entry name" value="Immunoglobulins"/>
    <property type="match status" value="1"/>
</dbReference>
<dbReference type="InterPro" id="IPR014756">
    <property type="entry name" value="Ig_E-set"/>
</dbReference>
<dbReference type="InterPro" id="IPR013783">
    <property type="entry name" value="Ig-like_fold"/>
</dbReference>
<sequence length="492" mass="55346">MVQRSALYHISVVILVVTTVTVTTVTNADKDVIESWRQLDVGKAASQFKVEWCRQRMSRYDWKAKLQPCLPRVPWEHKDPVNEDTDPERSFVRSVDISPAGFYSKLFLQSVTSDGVVKSTGGDFWRIDVRGEASVAADVYDKGDGTYEAVFLLPLAGEYQIYITLDYTDCKGIKDPPADWFKRGMCNTHGSFQPPGSLHGRENDYVNQTLQGGAPIVIDVEPPLAKALAANLFWYVLALNAFKVSGHLGCHDKCDVLWDGYGIWKEGNWVPYTPGLSVNLGGGSSHIRGQGVFYIYGDSLNRYFFESLSRRPLCQGVFRACYFTMTWVYALRHTAKEEMDLAAGGKNIDIPRILAELKEAVTRQDMDEQSALLLNAGVHLLKSSGFYTYQKLINGIVSVLKQHFRGTVIWKTTTSLQAQRELYSGCFRRFHTEQRTDLFNAYAMSAMCRAGFLVLDVYPLTKSYPAGTLDGVHYDNKVFSSAEDVLEEYFTS</sequence>
<dbReference type="InParanoid" id="A7SL45"/>
<dbReference type="AlphaFoldDB" id="A7SL45"/>
<dbReference type="InterPro" id="IPR036514">
    <property type="entry name" value="SGNH_hydro_sf"/>
</dbReference>
<reference evidence="3 4" key="1">
    <citation type="journal article" date="2007" name="Science">
        <title>Sea anemone genome reveals ancestral eumetazoan gene repertoire and genomic organization.</title>
        <authorList>
            <person name="Putnam N.H."/>
            <person name="Srivastava M."/>
            <person name="Hellsten U."/>
            <person name="Dirks B."/>
            <person name="Chapman J."/>
            <person name="Salamov A."/>
            <person name="Terry A."/>
            <person name="Shapiro H."/>
            <person name="Lindquist E."/>
            <person name="Kapitonov V.V."/>
            <person name="Jurka J."/>
            <person name="Genikhovich G."/>
            <person name="Grigoriev I.V."/>
            <person name="Lucas S.M."/>
            <person name="Steele R.E."/>
            <person name="Finnerty J.R."/>
            <person name="Technau U."/>
            <person name="Martindale M.Q."/>
            <person name="Rokhsar D.S."/>
        </authorList>
    </citation>
    <scope>NUCLEOTIDE SEQUENCE [LARGE SCALE GENOMIC DNA]</scope>
    <source>
        <strain evidence="4">CH2 X CH6</strain>
    </source>
</reference>
<dbReference type="PROSITE" id="PS50194">
    <property type="entry name" value="FILAMIN_REPEAT"/>
    <property type="match status" value="1"/>
</dbReference>
<keyword evidence="2" id="KW-0812">Transmembrane</keyword>
<dbReference type="PhylomeDB" id="A7SL45"/>
<evidence type="ECO:0000256" key="2">
    <source>
        <dbReference type="SAM" id="Phobius"/>
    </source>
</evidence>
<dbReference type="HOGENOM" id="CLU_611543_0_0_1"/>
<evidence type="ECO:0000313" key="3">
    <source>
        <dbReference type="EMBL" id="EDO35593.1"/>
    </source>
</evidence>
<proteinExistence type="predicted"/>
<dbReference type="Proteomes" id="UP000001593">
    <property type="component" value="Unassembled WGS sequence"/>
</dbReference>
<name>A7SL45_NEMVE</name>
<keyword evidence="2" id="KW-1133">Transmembrane helix</keyword>
<accession>A7SL45</accession>
<evidence type="ECO:0000256" key="1">
    <source>
        <dbReference type="PROSITE-ProRule" id="PRU00087"/>
    </source>
</evidence>
<evidence type="ECO:0000313" key="4">
    <source>
        <dbReference type="Proteomes" id="UP000001593"/>
    </source>
</evidence>
<feature type="repeat" description="Filamin" evidence="1">
    <location>
        <begin position="82"/>
        <end position="177"/>
    </location>
</feature>
<dbReference type="OMA" id="AMCRAGF"/>
<dbReference type="PANTHER" id="PTHR16165:SF5">
    <property type="entry name" value="NXPE FAMILY MEMBER 3"/>
    <property type="match status" value="1"/>
</dbReference>
<protein>
    <submittedName>
        <fullName evidence="3">Uncharacterized protein</fullName>
    </submittedName>
</protein>
<feature type="transmembrane region" description="Helical" evidence="2">
    <location>
        <begin position="6"/>
        <end position="28"/>
    </location>
</feature>
<keyword evidence="4" id="KW-1185">Reference proteome</keyword>
<organism evidence="3 4">
    <name type="scientific">Nematostella vectensis</name>
    <name type="common">Starlet sea anemone</name>
    <dbReference type="NCBI Taxonomy" id="45351"/>
    <lineage>
        <taxon>Eukaryota</taxon>
        <taxon>Metazoa</taxon>
        <taxon>Cnidaria</taxon>
        <taxon>Anthozoa</taxon>
        <taxon>Hexacorallia</taxon>
        <taxon>Actiniaria</taxon>
        <taxon>Edwardsiidae</taxon>
        <taxon>Nematostella</taxon>
    </lineage>
</organism>